<organism evidence="9 10">
    <name type="scientific">Egyptian fruit bat adenovirus</name>
    <dbReference type="NCBI Taxonomy" id="2849732"/>
    <lineage>
        <taxon>Viruses</taxon>
        <taxon>Varidnaviria</taxon>
        <taxon>Bamfordvirae</taxon>
        <taxon>Preplasmiviricota</taxon>
        <taxon>Polisuviricotina</taxon>
        <taxon>Pharingeaviricetes</taxon>
        <taxon>Rowavirales</taxon>
        <taxon>Adenoviridae</taxon>
        <taxon>Mastadenovirus</taxon>
        <taxon>Mastadenovirus aegyptiaci</taxon>
        <taxon>Bat mastadenovirus I</taxon>
    </lineage>
</organism>
<dbReference type="KEGG" id="vg:80528168"/>
<evidence type="ECO:0000256" key="1">
    <source>
        <dbReference type="ARBA" id="ARBA00004147"/>
    </source>
</evidence>
<dbReference type="GeneID" id="80528168"/>
<reference evidence="9 10" key="1">
    <citation type="journal article" date="2018" name="Sci. Rep.">
        <title>A novel adenovirus isolated from the Egyptian fruit bat in South Africa is closely related to recent isolates from China.</title>
        <authorList>
            <person name="Jansen van Vuren P."/>
            <person name="Allam M."/>
            <person name="Wiley M.R."/>
            <person name="Ismail A."/>
            <person name="Storm N."/>
            <person name="Birkhead M."/>
            <person name="Markotter W."/>
            <person name="Palacios G."/>
            <person name="Paweska J.T."/>
        </authorList>
    </citation>
    <scope>NUCLEOTIDE SEQUENCE [LARGE SCALE GENOMIC DNA]</scope>
    <source>
        <strain evidence="9">3085</strain>
    </source>
</reference>
<evidence type="ECO:0000313" key="10">
    <source>
        <dbReference type="Proteomes" id="UP000319886"/>
    </source>
</evidence>
<keyword evidence="10" id="KW-1185">Reference proteome</keyword>
<evidence type="ECO:0000313" key="9">
    <source>
        <dbReference type="EMBL" id="AXE75641.1"/>
    </source>
</evidence>
<evidence type="ECO:0000256" key="2">
    <source>
        <dbReference type="ARBA" id="ARBA00004192"/>
    </source>
</evidence>
<sequence>MPSPPLVCTLSNSHTVGTLRSEPACAFFISVRELIAPWDIIFKGHIYRFIKELGFLCFSGLRLTLLYNRIYGYEEWVMHCHCRSPHSLMCRAGAELMRFLYEEFIEGARYNHLFMKYRYYCNHLMPGNVFYLGSIFFRKYHLIYIRFKFRTEMVLCIRKLHCGVSCTMMTDNNILIMRCRSCVNRTEIAAACCMKRTRKFLLKACKILTAYNCVLYDNPKEKRRCTALNNLMKYNITIPMFRYTD</sequence>
<dbReference type="EMBL" id="MG551742">
    <property type="protein sequence ID" value="AXE75641.1"/>
    <property type="molecule type" value="Genomic_DNA"/>
</dbReference>
<dbReference type="RefSeq" id="YP_010790757.1">
    <property type="nucleotide sequence ID" value="NC_075454.1"/>
</dbReference>
<dbReference type="Proteomes" id="UP000319886">
    <property type="component" value="Segment"/>
</dbReference>
<evidence type="ECO:0000256" key="4">
    <source>
        <dbReference type="ARBA" id="ARBA00022518"/>
    </source>
</evidence>
<dbReference type="GO" id="GO:0042025">
    <property type="term" value="C:host cell nucleus"/>
    <property type="evidence" value="ECO:0007669"/>
    <property type="project" value="UniProtKB-SubCell"/>
</dbReference>
<keyword evidence="4" id="KW-0244">Early protein</keyword>
<dbReference type="InterPro" id="IPR007615">
    <property type="entry name" value="Adenovirus_E4_30/34"/>
</dbReference>
<proteinExistence type="inferred from homology"/>
<name>A0A344X9V9_9ADEN</name>
<evidence type="ECO:0000256" key="6">
    <source>
        <dbReference type="ARBA" id="ARBA00023200"/>
    </source>
</evidence>
<evidence type="ECO:0000256" key="8">
    <source>
        <dbReference type="ARBA" id="ARBA00044760"/>
    </source>
</evidence>
<evidence type="ECO:0000256" key="5">
    <source>
        <dbReference type="ARBA" id="ARBA00022562"/>
    </source>
</evidence>
<keyword evidence="5" id="KW-1048">Host nucleus</keyword>
<dbReference type="GO" id="GO:0030430">
    <property type="term" value="C:host cell cytoplasm"/>
    <property type="evidence" value="ECO:0007669"/>
    <property type="project" value="UniProtKB-SubCell"/>
</dbReference>
<comment type="subunit">
    <text evidence="8">Interacts with E1B-55k.</text>
</comment>
<comment type="subcellular location">
    <subcellularLocation>
        <location evidence="2">Host cytoplasm</location>
    </subcellularLocation>
    <subcellularLocation>
        <location evidence="1">Host nucleus</location>
    </subcellularLocation>
</comment>
<dbReference type="Pfam" id="PF04528">
    <property type="entry name" value="Adeno_E4_34"/>
    <property type="match status" value="1"/>
</dbReference>
<keyword evidence="6" id="KW-1035">Host cytoplasm</keyword>
<protein>
    <submittedName>
        <fullName evidence="9">E4 34K</fullName>
    </submittedName>
</protein>
<evidence type="ECO:0000256" key="7">
    <source>
        <dbReference type="ARBA" id="ARBA00044723"/>
    </source>
</evidence>
<comment type="similarity">
    <text evidence="3">Belongs to the adenoviridae E4 30 to 34 kDa protein family.</text>
</comment>
<evidence type="ECO:0000256" key="3">
    <source>
        <dbReference type="ARBA" id="ARBA00006872"/>
    </source>
</evidence>
<accession>A0A344X9V9</accession>
<comment type="function">
    <text evidence="7">Plays a major role to prevent cellular inhibition of viral genome replication by nuclear bodies. Assembles an SCF-like E3 ubiquitin ligase complex based on the cellular proteins ELOB, ELOC, CUL5 and RBX1, in cooperation with viral E1B-55K. This viral RING-type ligase ubiquitinates cellular substrates prior to proteasomal degradation: p53/TP53, LIG4, MRE11-RAD50-NBS1 (MRN) complex, ITGA3, DAXX and BLM.</text>
</comment>